<dbReference type="AlphaFoldDB" id="A6G479"/>
<dbReference type="PANTHER" id="PTHR42939:SF1">
    <property type="entry name" value="ABC TRANSPORTER ATP-BINDING PROTEIN ALBC-RELATED"/>
    <property type="match status" value="1"/>
</dbReference>
<dbReference type="GO" id="GO:0016887">
    <property type="term" value="F:ATP hydrolysis activity"/>
    <property type="evidence" value="ECO:0007669"/>
    <property type="project" value="InterPro"/>
</dbReference>
<organism evidence="5 6">
    <name type="scientific">Plesiocystis pacifica SIR-1</name>
    <dbReference type="NCBI Taxonomy" id="391625"/>
    <lineage>
        <taxon>Bacteria</taxon>
        <taxon>Pseudomonadati</taxon>
        <taxon>Myxococcota</taxon>
        <taxon>Polyangia</taxon>
        <taxon>Nannocystales</taxon>
        <taxon>Nannocystaceae</taxon>
        <taxon>Plesiocystis</taxon>
    </lineage>
</organism>
<dbReference type="Proteomes" id="UP000005801">
    <property type="component" value="Unassembled WGS sequence"/>
</dbReference>
<proteinExistence type="predicted"/>
<dbReference type="STRING" id="391625.PPSIR1_02576"/>
<dbReference type="PANTHER" id="PTHR42939">
    <property type="entry name" value="ABC TRANSPORTER ATP-BINDING PROTEIN ALBC-RELATED"/>
    <property type="match status" value="1"/>
</dbReference>
<evidence type="ECO:0000313" key="6">
    <source>
        <dbReference type="Proteomes" id="UP000005801"/>
    </source>
</evidence>
<keyword evidence="2" id="KW-0547">Nucleotide-binding</keyword>
<dbReference type="InterPro" id="IPR027417">
    <property type="entry name" value="P-loop_NTPase"/>
</dbReference>
<keyword evidence="1" id="KW-0813">Transport</keyword>
<evidence type="ECO:0000256" key="3">
    <source>
        <dbReference type="ARBA" id="ARBA00022840"/>
    </source>
</evidence>
<dbReference type="GO" id="GO:0005524">
    <property type="term" value="F:ATP binding"/>
    <property type="evidence" value="ECO:0007669"/>
    <property type="project" value="UniProtKB-KW"/>
</dbReference>
<dbReference type="Pfam" id="PF00005">
    <property type="entry name" value="ABC_tran"/>
    <property type="match status" value="1"/>
</dbReference>
<keyword evidence="3 5" id="KW-0067">ATP-binding</keyword>
<gene>
    <name evidence="5" type="ORF">PPSIR1_02576</name>
</gene>
<protein>
    <submittedName>
        <fullName evidence="5">Bacitracin transport ATP-binding protein</fullName>
    </submittedName>
</protein>
<keyword evidence="6" id="KW-1185">Reference proteome</keyword>
<dbReference type="EMBL" id="ABCS01000020">
    <property type="protein sequence ID" value="EDM79402.1"/>
    <property type="molecule type" value="Genomic_DNA"/>
</dbReference>
<dbReference type="InterPro" id="IPR051782">
    <property type="entry name" value="ABC_Transporter_VariousFunc"/>
</dbReference>
<evidence type="ECO:0000313" key="5">
    <source>
        <dbReference type="EMBL" id="EDM79402.1"/>
    </source>
</evidence>
<dbReference type="eggNOG" id="COG1131">
    <property type="taxonomic scope" value="Bacteria"/>
</dbReference>
<evidence type="ECO:0000256" key="2">
    <source>
        <dbReference type="ARBA" id="ARBA00022741"/>
    </source>
</evidence>
<dbReference type="InterPro" id="IPR003439">
    <property type="entry name" value="ABC_transporter-like_ATP-bd"/>
</dbReference>
<sequence length="148" mass="15799">MDRLAEGPEFFPYLTARELLETAGSVRGAGTQRGIERFVGWVGEGALDRTLATLSAGQRRKLALAAASAVDPPVLLLDEPSNTLDLAALDDLRALLEQARERCVVVATHNLERLGLALDRTLIVRDGRVETPALGVTRSAGRRGPGSS</sequence>
<dbReference type="Gene3D" id="3.40.50.300">
    <property type="entry name" value="P-loop containing nucleotide triphosphate hydrolases"/>
    <property type="match status" value="1"/>
</dbReference>
<evidence type="ECO:0000259" key="4">
    <source>
        <dbReference type="Pfam" id="PF00005"/>
    </source>
</evidence>
<evidence type="ECO:0000256" key="1">
    <source>
        <dbReference type="ARBA" id="ARBA00022448"/>
    </source>
</evidence>
<feature type="domain" description="ABC transporter" evidence="4">
    <location>
        <begin position="7"/>
        <end position="82"/>
    </location>
</feature>
<name>A6G479_9BACT</name>
<dbReference type="SUPFAM" id="SSF52540">
    <property type="entry name" value="P-loop containing nucleoside triphosphate hydrolases"/>
    <property type="match status" value="1"/>
</dbReference>
<accession>A6G479</accession>
<comment type="caution">
    <text evidence="5">The sequence shown here is derived from an EMBL/GenBank/DDBJ whole genome shotgun (WGS) entry which is preliminary data.</text>
</comment>
<reference evidence="5 6" key="1">
    <citation type="submission" date="2007-06" db="EMBL/GenBank/DDBJ databases">
        <authorList>
            <person name="Shimkets L."/>
            <person name="Ferriera S."/>
            <person name="Johnson J."/>
            <person name="Kravitz S."/>
            <person name="Beeson K."/>
            <person name="Sutton G."/>
            <person name="Rogers Y.-H."/>
            <person name="Friedman R."/>
            <person name="Frazier M."/>
            <person name="Venter J.C."/>
        </authorList>
    </citation>
    <scope>NUCLEOTIDE SEQUENCE [LARGE SCALE GENOMIC DNA]</scope>
    <source>
        <strain evidence="5 6">SIR-1</strain>
    </source>
</reference>